<dbReference type="InterPro" id="IPR009057">
    <property type="entry name" value="Homeodomain-like_sf"/>
</dbReference>
<dbReference type="AlphaFoldDB" id="A0A1W2ALU9"/>
<dbReference type="SMART" id="SM00342">
    <property type="entry name" value="HTH_ARAC"/>
    <property type="match status" value="1"/>
</dbReference>
<dbReference type="PROSITE" id="PS01124">
    <property type="entry name" value="HTH_ARAC_FAMILY_2"/>
    <property type="match status" value="1"/>
</dbReference>
<dbReference type="SUPFAM" id="SSF46689">
    <property type="entry name" value="Homeodomain-like"/>
    <property type="match status" value="1"/>
</dbReference>
<feature type="transmembrane region" description="Helical" evidence="4">
    <location>
        <begin position="186"/>
        <end position="205"/>
    </location>
</feature>
<keyword evidence="3" id="KW-0804">Transcription</keyword>
<gene>
    <name evidence="6" type="ORF">SAMN05660703_2040</name>
</gene>
<dbReference type="Proteomes" id="UP000192360">
    <property type="component" value="Unassembled WGS sequence"/>
</dbReference>
<dbReference type="Gene3D" id="1.10.10.60">
    <property type="entry name" value="Homeodomain-like"/>
    <property type="match status" value="2"/>
</dbReference>
<keyword evidence="2" id="KW-0238">DNA-binding</keyword>
<evidence type="ECO:0000256" key="1">
    <source>
        <dbReference type="ARBA" id="ARBA00023015"/>
    </source>
</evidence>
<accession>A0A1W2ALU9</accession>
<evidence type="ECO:0000256" key="4">
    <source>
        <dbReference type="SAM" id="Phobius"/>
    </source>
</evidence>
<dbReference type="Pfam" id="PF12833">
    <property type="entry name" value="HTH_18"/>
    <property type="match status" value="1"/>
</dbReference>
<keyword evidence="4" id="KW-0812">Transmembrane</keyword>
<dbReference type="GO" id="GO:0043565">
    <property type="term" value="F:sequence-specific DNA binding"/>
    <property type="evidence" value="ECO:0007669"/>
    <property type="project" value="InterPro"/>
</dbReference>
<keyword evidence="7" id="KW-1185">Reference proteome</keyword>
<feature type="domain" description="HTH araC/xylS-type" evidence="5">
    <location>
        <begin position="329"/>
        <end position="436"/>
    </location>
</feature>
<dbReference type="RefSeq" id="WP_084061385.1">
    <property type="nucleotide sequence ID" value="NZ_FWXO01000003.1"/>
</dbReference>
<evidence type="ECO:0000259" key="5">
    <source>
        <dbReference type="PROSITE" id="PS01124"/>
    </source>
</evidence>
<name>A0A1W2ALU9_9FLAO</name>
<keyword evidence="4" id="KW-1133">Transmembrane helix</keyword>
<evidence type="ECO:0000313" key="7">
    <source>
        <dbReference type="Proteomes" id="UP000192360"/>
    </source>
</evidence>
<dbReference type="InterPro" id="IPR018060">
    <property type="entry name" value="HTH_AraC"/>
</dbReference>
<protein>
    <submittedName>
        <fullName evidence="6">Helix-turn-helix domain-containing protein</fullName>
    </submittedName>
</protein>
<evidence type="ECO:0000256" key="3">
    <source>
        <dbReference type="ARBA" id="ARBA00023163"/>
    </source>
</evidence>
<feature type="transmembrane region" description="Helical" evidence="4">
    <location>
        <begin position="122"/>
        <end position="143"/>
    </location>
</feature>
<organism evidence="6 7">
    <name type="scientific">Cellulophaga tyrosinoxydans</name>
    <dbReference type="NCBI Taxonomy" id="504486"/>
    <lineage>
        <taxon>Bacteria</taxon>
        <taxon>Pseudomonadati</taxon>
        <taxon>Bacteroidota</taxon>
        <taxon>Flavobacteriia</taxon>
        <taxon>Flavobacteriales</taxon>
        <taxon>Flavobacteriaceae</taxon>
        <taxon>Cellulophaga</taxon>
    </lineage>
</organism>
<feature type="transmembrane region" description="Helical" evidence="4">
    <location>
        <begin position="91"/>
        <end position="110"/>
    </location>
</feature>
<dbReference type="PROSITE" id="PS00041">
    <property type="entry name" value="HTH_ARAC_FAMILY_1"/>
    <property type="match status" value="1"/>
</dbReference>
<keyword evidence="4" id="KW-0472">Membrane</keyword>
<dbReference type="STRING" id="504486.SAMN05660703_2040"/>
<dbReference type="EMBL" id="FWXO01000003">
    <property type="protein sequence ID" value="SMC61665.1"/>
    <property type="molecule type" value="Genomic_DNA"/>
</dbReference>
<dbReference type="PANTHER" id="PTHR43280:SF29">
    <property type="entry name" value="ARAC-FAMILY TRANSCRIPTIONAL REGULATOR"/>
    <property type="match status" value="1"/>
</dbReference>
<feature type="transmembrane region" description="Helical" evidence="4">
    <location>
        <begin position="217"/>
        <end position="236"/>
    </location>
</feature>
<feature type="transmembrane region" description="Helical" evidence="4">
    <location>
        <begin position="155"/>
        <end position="174"/>
    </location>
</feature>
<evidence type="ECO:0000256" key="2">
    <source>
        <dbReference type="ARBA" id="ARBA00023125"/>
    </source>
</evidence>
<dbReference type="GO" id="GO:0003700">
    <property type="term" value="F:DNA-binding transcription factor activity"/>
    <property type="evidence" value="ECO:0007669"/>
    <property type="project" value="InterPro"/>
</dbReference>
<evidence type="ECO:0000313" key="6">
    <source>
        <dbReference type="EMBL" id="SMC61665.1"/>
    </source>
</evidence>
<dbReference type="OrthoDB" id="5492415at2"/>
<dbReference type="InterPro" id="IPR018062">
    <property type="entry name" value="HTH_AraC-typ_CS"/>
</dbReference>
<reference evidence="6 7" key="1">
    <citation type="submission" date="2017-04" db="EMBL/GenBank/DDBJ databases">
        <authorList>
            <person name="Afonso C.L."/>
            <person name="Miller P.J."/>
            <person name="Scott M.A."/>
            <person name="Spackman E."/>
            <person name="Goraichik I."/>
            <person name="Dimitrov K.M."/>
            <person name="Suarez D.L."/>
            <person name="Swayne D.E."/>
        </authorList>
    </citation>
    <scope>NUCLEOTIDE SEQUENCE [LARGE SCALE GENOMIC DNA]</scope>
    <source>
        <strain evidence="6 7">DSM 21164</strain>
    </source>
</reference>
<feature type="transmembrane region" description="Helical" evidence="4">
    <location>
        <begin position="281"/>
        <end position="301"/>
    </location>
</feature>
<proteinExistence type="predicted"/>
<sequence length="445" mass="51783">MQKVLFFFGCFFILTTTYSITNTLKSQKQNYFQKVEFILNTTNSNSSSHDVMVTYSLLFKNISIAQDLYSNTESESSVIFKEPDNSIQKNFINWLFILNAILGIFIALRIILKHTRTNSNNLYFGIFLTGVSLMLLELALFWWEGLNYNPRISFFRVQFYLWIPSLFLYLKNNIKKTATNNKLEIIAHYIPSIIILVCALIVYTSSSEIALDLINSLSLKAIHTTIYLILLIYFGLKHKKEIQKINKNWLITLIVFTSIVLVLLITRALFSNDITVNTLTIYFAAILFSIFINIISIILFLQSNIIVNDIENFDKEKYKNSGLTTDMLKSLKIQLEELLKNKKVFLDNNLTLEDLANKLNTDRYSLSQTINQEFGKNYYELINDYRVNEAVRIIHDSKKDILISDLIFESGFNNKVSFYKAFKKRHNKTPLEYQKLAAKENKNLL</sequence>
<feature type="transmembrane region" description="Helical" evidence="4">
    <location>
        <begin position="248"/>
        <end position="269"/>
    </location>
</feature>
<keyword evidence="1" id="KW-0805">Transcription regulation</keyword>
<dbReference type="PANTHER" id="PTHR43280">
    <property type="entry name" value="ARAC-FAMILY TRANSCRIPTIONAL REGULATOR"/>
    <property type="match status" value="1"/>
</dbReference>